<keyword evidence="9" id="KW-1185">Reference proteome</keyword>
<feature type="region of interest" description="Disordered" evidence="5">
    <location>
        <begin position="1"/>
        <end position="34"/>
    </location>
</feature>
<dbReference type="Pfam" id="PF02984">
    <property type="entry name" value="Cyclin_C"/>
    <property type="match status" value="1"/>
</dbReference>
<dbReference type="InterPro" id="IPR004367">
    <property type="entry name" value="Cyclin_C-dom"/>
</dbReference>
<dbReference type="Proteomes" id="UP001359485">
    <property type="component" value="Unassembled WGS sequence"/>
</dbReference>
<dbReference type="SMART" id="SM00385">
    <property type="entry name" value="CYCLIN"/>
    <property type="match status" value="2"/>
</dbReference>
<gene>
    <name evidence="8" type="ORF">RUM44_011684</name>
</gene>
<reference evidence="8 9" key="1">
    <citation type="submission" date="2023-09" db="EMBL/GenBank/DDBJ databases">
        <title>Genomes of two closely related lineages of the louse Polyplax serrata with different host specificities.</title>
        <authorList>
            <person name="Martinu J."/>
            <person name="Tarabai H."/>
            <person name="Stefka J."/>
            <person name="Hypsa V."/>
        </authorList>
    </citation>
    <scope>NUCLEOTIDE SEQUENCE [LARGE SCALE GENOMIC DNA]</scope>
    <source>
        <strain evidence="8">98ZLc_SE</strain>
    </source>
</reference>
<dbReference type="EMBL" id="JAWJWF010000046">
    <property type="protein sequence ID" value="KAK6624820.1"/>
    <property type="molecule type" value="Genomic_DNA"/>
</dbReference>
<name>A0ABR1AQQ1_POLSC</name>
<evidence type="ECO:0000256" key="3">
    <source>
        <dbReference type="ARBA" id="ARBA00023306"/>
    </source>
</evidence>
<evidence type="ECO:0000313" key="8">
    <source>
        <dbReference type="EMBL" id="KAK6624820.1"/>
    </source>
</evidence>
<feature type="compositionally biased region" description="Polar residues" evidence="5">
    <location>
        <begin position="1"/>
        <end position="12"/>
    </location>
</feature>
<keyword evidence="3" id="KW-0131">Cell cycle</keyword>
<dbReference type="InterPro" id="IPR006671">
    <property type="entry name" value="Cyclin_N"/>
</dbReference>
<comment type="similarity">
    <text evidence="4">Belongs to the cyclin family.</text>
</comment>
<feature type="domain" description="Cyclin C-terminal" evidence="7">
    <location>
        <begin position="237"/>
        <end position="389"/>
    </location>
</feature>
<evidence type="ECO:0000313" key="9">
    <source>
        <dbReference type="Proteomes" id="UP001359485"/>
    </source>
</evidence>
<evidence type="ECO:0000259" key="6">
    <source>
        <dbReference type="SMART" id="SM00385"/>
    </source>
</evidence>
<sequence>MHRQSGCNSRTSGVKRKRQTLESEDQENISCPKQYGHIDKKAMYKPSSRVEYLEQAPSSPLSSPLTPRDVFTDQSLNRILGEYNTTFQKSERNGYLPNLTWAKWEQLWGVMCLKDKELTSKRNPKLFEHSPGIKPRMRSILLDWITEVCEVYQMHRETYYLAVDYLDRYLSLQTGVVKSQLQLIGITCLFIASKVEEIYPPKLTEFAYVTDKACKAEQILDMELVILKTIDWNLASVTAYAWLNLYTQICNTSGSSSTSSSANSSNSGNTNATNYSFVFPNHSIKEFLQSSQLLDLCVLDEGSLRFPYSILAASCIYLTSYTDQILRISGLQWSDISECVEWMSAFAQAIKEEKSPNSPIRVQHVTGNTSEDAYQKQTHSVDLNLLSPLKMKKRVCRRSEAGDKAQLKLQSRVTDIGTPAHKTMVLLTPPSSSKKSPKSTTELICG</sequence>
<dbReference type="InterPro" id="IPR013763">
    <property type="entry name" value="Cyclin-like_dom"/>
</dbReference>
<dbReference type="InterPro" id="IPR039361">
    <property type="entry name" value="Cyclin"/>
</dbReference>
<feature type="domain" description="Cyclin-like" evidence="6">
    <location>
        <begin position="282"/>
        <end position="348"/>
    </location>
</feature>
<dbReference type="Gene3D" id="1.10.472.10">
    <property type="entry name" value="Cyclin-like"/>
    <property type="match status" value="2"/>
</dbReference>
<feature type="domain" description="Cyclin-like" evidence="6">
    <location>
        <begin position="143"/>
        <end position="228"/>
    </location>
</feature>
<comment type="caution">
    <text evidence="8">The sequence shown here is derived from an EMBL/GenBank/DDBJ whole genome shotgun (WGS) entry which is preliminary data.</text>
</comment>
<evidence type="ECO:0000256" key="4">
    <source>
        <dbReference type="RuleBase" id="RU000383"/>
    </source>
</evidence>
<keyword evidence="2 4" id="KW-0195">Cyclin</keyword>
<proteinExistence type="inferred from homology"/>
<accession>A0ABR1AQQ1</accession>
<evidence type="ECO:0000256" key="2">
    <source>
        <dbReference type="ARBA" id="ARBA00023127"/>
    </source>
</evidence>
<dbReference type="CDD" id="cd20520">
    <property type="entry name" value="CYCLIN_CCNE_rpt2"/>
    <property type="match status" value="1"/>
</dbReference>
<evidence type="ECO:0000259" key="7">
    <source>
        <dbReference type="SMART" id="SM01332"/>
    </source>
</evidence>
<evidence type="ECO:0000256" key="5">
    <source>
        <dbReference type="SAM" id="MobiDB-lite"/>
    </source>
</evidence>
<dbReference type="PANTHER" id="PTHR10177">
    <property type="entry name" value="CYCLINS"/>
    <property type="match status" value="1"/>
</dbReference>
<dbReference type="Pfam" id="PF00134">
    <property type="entry name" value="Cyclin_N"/>
    <property type="match status" value="1"/>
</dbReference>
<keyword evidence="1" id="KW-0132">Cell division</keyword>
<dbReference type="PROSITE" id="PS00292">
    <property type="entry name" value="CYCLINS"/>
    <property type="match status" value="1"/>
</dbReference>
<dbReference type="SMART" id="SM01332">
    <property type="entry name" value="Cyclin_C"/>
    <property type="match status" value="1"/>
</dbReference>
<dbReference type="SUPFAM" id="SSF47954">
    <property type="entry name" value="Cyclin-like"/>
    <property type="match status" value="2"/>
</dbReference>
<dbReference type="CDD" id="cd20519">
    <property type="entry name" value="CYCLIN_CCNE_rpt1"/>
    <property type="match status" value="1"/>
</dbReference>
<organism evidence="8 9">
    <name type="scientific">Polyplax serrata</name>
    <name type="common">Common mouse louse</name>
    <dbReference type="NCBI Taxonomy" id="468196"/>
    <lineage>
        <taxon>Eukaryota</taxon>
        <taxon>Metazoa</taxon>
        <taxon>Ecdysozoa</taxon>
        <taxon>Arthropoda</taxon>
        <taxon>Hexapoda</taxon>
        <taxon>Insecta</taxon>
        <taxon>Pterygota</taxon>
        <taxon>Neoptera</taxon>
        <taxon>Paraneoptera</taxon>
        <taxon>Psocodea</taxon>
        <taxon>Troctomorpha</taxon>
        <taxon>Phthiraptera</taxon>
        <taxon>Anoplura</taxon>
        <taxon>Polyplacidae</taxon>
        <taxon>Polyplax</taxon>
    </lineage>
</organism>
<evidence type="ECO:0000256" key="1">
    <source>
        <dbReference type="ARBA" id="ARBA00022618"/>
    </source>
</evidence>
<dbReference type="InterPro" id="IPR036915">
    <property type="entry name" value="Cyclin-like_sf"/>
</dbReference>
<protein>
    <recommendedName>
        <fullName evidence="10">Cyclin E</fullName>
    </recommendedName>
</protein>
<evidence type="ECO:0008006" key="10">
    <source>
        <dbReference type="Google" id="ProtNLM"/>
    </source>
</evidence>
<dbReference type="InterPro" id="IPR048258">
    <property type="entry name" value="Cyclins_cyclin-box"/>
</dbReference>